<dbReference type="GO" id="GO:0015934">
    <property type="term" value="C:large ribosomal subunit"/>
    <property type="evidence" value="ECO:0007669"/>
    <property type="project" value="InterPro"/>
</dbReference>
<evidence type="ECO:0000313" key="9">
    <source>
        <dbReference type="EMBL" id="TMQ66351.1"/>
    </source>
</evidence>
<evidence type="ECO:0000256" key="7">
    <source>
        <dbReference type="SAM" id="MobiDB-lite"/>
    </source>
</evidence>
<feature type="compositionally biased region" description="Basic residues" evidence="7">
    <location>
        <begin position="75"/>
        <end position="113"/>
    </location>
</feature>
<dbReference type="Pfam" id="PF00327">
    <property type="entry name" value="Ribosomal_L30"/>
    <property type="match status" value="1"/>
</dbReference>
<comment type="similarity">
    <text evidence="1 6">Belongs to the universal ribosomal protein uL30 family.</text>
</comment>
<dbReference type="NCBIfam" id="TIGR01308">
    <property type="entry name" value="rpmD_bact"/>
    <property type="match status" value="1"/>
</dbReference>
<dbReference type="GO" id="GO:0003735">
    <property type="term" value="F:structural constituent of ribosome"/>
    <property type="evidence" value="ECO:0007669"/>
    <property type="project" value="InterPro"/>
</dbReference>
<dbReference type="GO" id="GO:0006412">
    <property type="term" value="P:translation"/>
    <property type="evidence" value="ECO:0007669"/>
    <property type="project" value="InterPro"/>
</dbReference>
<dbReference type="PROSITE" id="PS00634">
    <property type="entry name" value="RIBOSOMAL_L30"/>
    <property type="match status" value="1"/>
</dbReference>
<keyword evidence="4 6" id="KW-0687">Ribonucleoprotein</keyword>
<name>A0A538TRU8_UNCEI</name>
<feature type="domain" description="Large ribosomal subunit protein uL30-like ferredoxin-like fold" evidence="8">
    <location>
        <begin position="4"/>
        <end position="54"/>
    </location>
</feature>
<dbReference type="PANTHER" id="PTHR15892:SF2">
    <property type="entry name" value="LARGE RIBOSOMAL SUBUNIT PROTEIN UL30M"/>
    <property type="match status" value="1"/>
</dbReference>
<feature type="region of interest" description="Disordered" evidence="7">
    <location>
        <begin position="61"/>
        <end position="113"/>
    </location>
</feature>
<accession>A0A538TRU8</accession>
<dbReference type="SUPFAM" id="SSF55129">
    <property type="entry name" value="Ribosomal protein L30p/L7e"/>
    <property type="match status" value="1"/>
</dbReference>
<evidence type="ECO:0000313" key="10">
    <source>
        <dbReference type="Proteomes" id="UP000317691"/>
    </source>
</evidence>
<evidence type="ECO:0000256" key="4">
    <source>
        <dbReference type="ARBA" id="ARBA00023274"/>
    </source>
</evidence>
<organism evidence="9 10">
    <name type="scientific">Eiseniibacteriota bacterium</name>
    <dbReference type="NCBI Taxonomy" id="2212470"/>
    <lineage>
        <taxon>Bacteria</taxon>
        <taxon>Candidatus Eiseniibacteriota</taxon>
    </lineage>
</organism>
<dbReference type="InterPro" id="IPR005996">
    <property type="entry name" value="Ribosomal_uL30_bac-type"/>
</dbReference>
<dbReference type="InterPro" id="IPR018038">
    <property type="entry name" value="Ribosomal_uL30_CS"/>
</dbReference>
<reference evidence="9 10" key="1">
    <citation type="journal article" date="2019" name="Nat. Microbiol.">
        <title>Mediterranean grassland soil C-N compound turnover is dependent on rainfall and depth, and is mediated by genomically divergent microorganisms.</title>
        <authorList>
            <person name="Diamond S."/>
            <person name="Andeer P.F."/>
            <person name="Li Z."/>
            <person name="Crits-Christoph A."/>
            <person name="Burstein D."/>
            <person name="Anantharaman K."/>
            <person name="Lane K.R."/>
            <person name="Thomas B.C."/>
            <person name="Pan C."/>
            <person name="Northen T.R."/>
            <person name="Banfield J.F."/>
        </authorList>
    </citation>
    <scope>NUCLEOTIDE SEQUENCE [LARGE SCALE GENOMIC DNA]</scope>
    <source>
        <strain evidence="9">WS_9</strain>
    </source>
</reference>
<dbReference type="FunFam" id="3.30.1390.20:FF:000001">
    <property type="entry name" value="50S ribosomal protein L30"/>
    <property type="match status" value="1"/>
</dbReference>
<dbReference type="Proteomes" id="UP000317691">
    <property type="component" value="Unassembled WGS sequence"/>
</dbReference>
<dbReference type="Gene3D" id="3.30.1390.20">
    <property type="entry name" value="Ribosomal protein L30, ferredoxin-like fold domain"/>
    <property type="match status" value="1"/>
</dbReference>
<proteinExistence type="inferred from homology"/>
<comment type="caution">
    <text evidence="9">The sequence shown here is derived from an EMBL/GenBank/DDBJ whole genome shotgun (WGS) entry which is preliminary data.</text>
</comment>
<protein>
    <recommendedName>
        <fullName evidence="5">50S ribosomal protein L30</fullName>
    </recommendedName>
</protein>
<dbReference type="EMBL" id="VBOZ01000009">
    <property type="protein sequence ID" value="TMQ66351.1"/>
    <property type="molecule type" value="Genomic_DNA"/>
</dbReference>
<dbReference type="InterPro" id="IPR016082">
    <property type="entry name" value="Ribosomal_uL30_ferredoxin-like"/>
</dbReference>
<dbReference type="InterPro" id="IPR036919">
    <property type="entry name" value="Ribo_uL30_ferredoxin-like_sf"/>
</dbReference>
<dbReference type="HAMAP" id="MF_01371_B">
    <property type="entry name" value="Ribosomal_uL30_B"/>
    <property type="match status" value="1"/>
</dbReference>
<evidence type="ECO:0000256" key="2">
    <source>
        <dbReference type="ARBA" id="ARBA00011838"/>
    </source>
</evidence>
<dbReference type="AlphaFoldDB" id="A0A538TRU8"/>
<evidence type="ECO:0000256" key="1">
    <source>
        <dbReference type="ARBA" id="ARBA00007594"/>
    </source>
</evidence>
<evidence type="ECO:0000259" key="8">
    <source>
        <dbReference type="Pfam" id="PF00327"/>
    </source>
</evidence>
<evidence type="ECO:0000256" key="3">
    <source>
        <dbReference type="ARBA" id="ARBA00022980"/>
    </source>
</evidence>
<comment type="subunit">
    <text evidence="2">Part of the 50S ribosomal subunit.</text>
</comment>
<evidence type="ECO:0000256" key="6">
    <source>
        <dbReference type="RuleBase" id="RU003734"/>
    </source>
</evidence>
<evidence type="ECO:0000256" key="5">
    <source>
        <dbReference type="ARBA" id="ARBA00035492"/>
    </source>
</evidence>
<sequence length="113" mass="12532">MSQIRITQERSKIRCLEKHKRTLEALGLRRPRHSVIHNDTPQIRGMVAQVSYLVRVDAAPVEGAPDEAAGTRQRPAAKPRRKAAARSKRAAAGKPKRAAARKTKRAAPRRAAE</sequence>
<gene>
    <name evidence="9" type="primary">rpmD</name>
    <name evidence="9" type="ORF">E6K79_03085</name>
</gene>
<dbReference type="PANTHER" id="PTHR15892">
    <property type="entry name" value="MITOCHONDRIAL RIBOSOMAL PROTEIN L30"/>
    <property type="match status" value="1"/>
</dbReference>
<dbReference type="CDD" id="cd01658">
    <property type="entry name" value="Ribosomal_L30"/>
    <property type="match status" value="1"/>
</dbReference>
<keyword evidence="3 6" id="KW-0689">Ribosomal protein</keyword>